<dbReference type="InterPro" id="IPR052138">
    <property type="entry name" value="GATA_ZnFinger_Domain"/>
</dbReference>
<evidence type="ECO:0000256" key="1">
    <source>
        <dbReference type="ARBA" id="ARBA00022723"/>
    </source>
</evidence>
<gene>
    <name evidence="10" type="ORF">SLEP1_g12892</name>
</gene>
<dbReference type="AlphaFoldDB" id="A0AAV5IMR9"/>
<keyword evidence="4" id="KW-0805">Transcription regulation</keyword>
<dbReference type="InterPro" id="IPR013088">
    <property type="entry name" value="Znf_NHR/GATA"/>
</dbReference>
<evidence type="ECO:0000256" key="5">
    <source>
        <dbReference type="ARBA" id="ARBA00023125"/>
    </source>
</evidence>
<dbReference type="CDD" id="cd00202">
    <property type="entry name" value="ZnF_GATA"/>
    <property type="match status" value="1"/>
</dbReference>
<evidence type="ECO:0000256" key="7">
    <source>
        <dbReference type="PROSITE-ProRule" id="PRU00094"/>
    </source>
</evidence>
<evidence type="ECO:0000256" key="3">
    <source>
        <dbReference type="ARBA" id="ARBA00022833"/>
    </source>
</evidence>
<dbReference type="InterPro" id="IPR000679">
    <property type="entry name" value="Znf_GATA"/>
</dbReference>
<feature type="domain" description="GATA-type" evidence="9">
    <location>
        <begin position="130"/>
        <end position="163"/>
    </location>
</feature>
<feature type="region of interest" description="Disordered" evidence="8">
    <location>
        <begin position="34"/>
        <end position="63"/>
    </location>
</feature>
<dbReference type="PANTHER" id="PTHR47255:SF13">
    <property type="entry name" value="GATA-TYPE DOMAIN-CONTAINING PROTEIN"/>
    <property type="match status" value="1"/>
</dbReference>
<dbReference type="PANTHER" id="PTHR47255">
    <property type="entry name" value="GATA TRANSCRIPTION FACTOR 22-RELATED"/>
    <property type="match status" value="1"/>
</dbReference>
<dbReference type="GO" id="GO:0006355">
    <property type="term" value="P:regulation of DNA-templated transcription"/>
    <property type="evidence" value="ECO:0007669"/>
    <property type="project" value="InterPro"/>
</dbReference>
<name>A0AAV5IMR9_9ROSI</name>
<evidence type="ECO:0000259" key="9">
    <source>
        <dbReference type="PROSITE" id="PS50114"/>
    </source>
</evidence>
<dbReference type="PROSITE" id="PS50114">
    <property type="entry name" value="GATA_ZN_FINGER_2"/>
    <property type="match status" value="1"/>
</dbReference>
<evidence type="ECO:0000256" key="2">
    <source>
        <dbReference type="ARBA" id="ARBA00022771"/>
    </source>
</evidence>
<evidence type="ECO:0000313" key="10">
    <source>
        <dbReference type="EMBL" id="GKV00150.1"/>
    </source>
</evidence>
<dbReference type="SUPFAM" id="SSF57716">
    <property type="entry name" value="Glucocorticoid receptor-like (DNA-binding domain)"/>
    <property type="match status" value="1"/>
</dbReference>
<keyword evidence="6" id="KW-0804">Transcription</keyword>
<dbReference type="GO" id="GO:0008270">
    <property type="term" value="F:zinc ion binding"/>
    <property type="evidence" value="ECO:0007669"/>
    <property type="project" value="UniProtKB-KW"/>
</dbReference>
<organism evidence="10 11">
    <name type="scientific">Rubroshorea leprosula</name>
    <dbReference type="NCBI Taxonomy" id="152421"/>
    <lineage>
        <taxon>Eukaryota</taxon>
        <taxon>Viridiplantae</taxon>
        <taxon>Streptophyta</taxon>
        <taxon>Embryophyta</taxon>
        <taxon>Tracheophyta</taxon>
        <taxon>Spermatophyta</taxon>
        <taxon>Magnoliopsida</taxon>
        <taxon>eudicotyledons</taxon>
        <taxon>Gunneridae</taxon>
        <taxon>Pentapetalae</taxon>
        <taxon>rosids</taxon>
        <taxon>malvids</taxon>
        <taxon>Malvales</taxon>
        <taxon>Dipterocarpaceae</taxon>
        <taxon>Rubroshorea</taxon>
    </lineage>
</organism>
<keyword evidence="11" id="KW-1185">Reference proteome</keyword>
<reference evidence="10 11" key="1">
    <citation type="journal article" date="2021" name="Commun. Biol.">
        <title>The genome of Shorea leprosula (Dipterocarpaceae) highlights the ecological relevance of drought in aseasonal tropical rainforests.</title>
        <authorList>
            <person name="Ng K.K.S."/>
            <person name="Kobayashi M.J."/>
            <person name="Fawcett J.A."/>
            <person name="Hatakeyama M."/>
            <person name="Paape T."/>
            <person name="Ng C.H."/>
            <person name="Ang C.C."/>
            <person name="Tnah L.H."/>
            <person name="Lee C.T."/>
            <person name="Nishiyama T."/>
            <person name="Sese J."/>
            <person name="O'Brien M.J."/>
            <person name="Copetti D."/>
            <person name="Mohd Noor M.I."/>
            <person name="Ong R.C."/>
            <person name="Putra M."/>
            <person name="Sireger I.Z."/>
            <person name="Indrioko S."/>
            <person name="Kosugi Y."/>
            <person name="Izuno A."/>
            <person name="Isagi Y."/>
            <person name="Lee S.L."/>
            <person name="Shimizu K.K."/>
        </authorList>
    </citation>
    <scope>NUCLEOTIDE SEQUENCE [LARGE SCALE GENOMIC DNA]</scope>
    <source>
        <strain evidence="10">214</strain>
    </source>
</reference>
<dbReference type="Proteomes" id="UP001054252">
    <property type="component" value="Unassembled WGS sequence"/>
</dbReference>
<keyword evidence="2 7" id="KW-0863">Zinc-finger</keyword>
<dbReference type="Gene3D" id="3.30.50.10">
    <property type="entry name" value="Erythroid Transcription Factor GATA-1, subunit A"/>
    <property type="match status" value="1"/>
</dbReference>
<evidence type="ECO:0000256" key="8">
    <source>
        <dbReference type="SAM" id="MobiDB-lite"/>
    </source>
</evidence>
<dbReference type="SMART" id="SM00401">
    <property type="entry name" value="ZnF_GATA"/>
    <property type="match status" value="1"/>
</dbReference>
<sequence>MTPIYLNKTTSSFFPPHDQNPHDHNLHLSVPTFSNPNQDQRFHDDDNKGSENYMTREGSSIDHGQACLPSSSVQSAVDHKLSSFRSTHHEISSSNNWNRSAGKWMSSKTRLMHRMINSNSPGTDKNNDISTTIRVCSACNTTSTPLWRTGPRGPKSLCNACGIRQGKARRAMEAVAASDGVADSVAARRVKVKAHAGKEKKSRKRHVGQHKIQKYYFKAVDSGLQDVFPLPHDVEDAAILLMELSCGLLNSHS</sequence>
<evidence type="ECO:0000256" key="6">
    <source>
        <dbReference type="ARBA" id="ARBA00023163"/>
    </source>
</evidence>
<dbReference type="EMBL" id="BPVZ01000015">
    <property type="protein sequence ID" value="GKV00150.1"/>
    <property type="molecule type" value="Genomic_DNA"/>
</dbReference>
<comment type="caution">
    <text evidence="10">The sequence shown here is derived from an EMBL/GenBank/DDBJ whole genome shotgun (WGS) entry which is preliminary data.</text>
</comment>
<dbReference type="Pfam" id="PF00320">
    <property type="entry name" value="GATA"/>
    <property type="match status" value="1"/>
</dbReference>
<keyword evidence="3" id="KW-0862">Zinc</keyword>
<proteinExistence type="predicted"/>
<feature type="compositionally biased region" description="Basic and acidic residues" evidence="8">
    <location>
        <begin position="40"/>
        <end position="49"/>
    </location>
</feature>
<keyword evidence="1" id="KW-0479">Metal-binding</keyword>
<accession>A0AAV5IMR9</accession>
<protein>
    <recommendedName>
        <fullName evidence="9">GATA-type domain-containing protein</fullName>
    </recommendedName>
</protein>
<keyword evidence="5" id="KW-0238">DNA-binding</keyword>
<evidence type="ECO:0000256" key="4">
    <source>
        <dbReference type="ARBA" id="ARBA00023015"/>
    </source>
</evidence>
<feature type="region of interest" description="Disordered" evidence="8">
    <location>
        <begin position="1"/>
        <end position="22"/>
    </location>
</feature>
<dbReference type="GO" id="GO:0043565">
    <property type="term" value="F:sequence-specific DNA binding"/>
    <property type="evidence" value="ECO:0007669"/>
    <property type="project" value="InterPro"/>
</dbReference>
<evidence type="ECO:0000313" key="11">
    <source>
        <dbReference type="Proteomes" id="UP001054252"/>
    </source>
</evidence>